<dbReference type="GO" id="GO:0005737">
    <property type="term" value="C:cytoplasm"/>
    <property type="evidence" value="ECO:0007669"/>
    <property type="project" value="UniProtKB-SubCell"/>
</dbReference>
<dbReference type="EMBL" id="FQZT01000002">
    <property type="protein sequence ID" value="SHI76576.1"/>
    <property type="molecule type" value="Genomic_DNA"/>
</dbReference>
<evidence type="ECO:0000256" key="18">
    <source>
        <dbReference type="ARBA" id="ARBA00023136"/>
    </source>
</evidence>
<feature type="domain" description="Histidine kinase" evidence="21">
    <location>
        <begin position="267"/>
        <end position="468"/>
    </location>
</feature>
<dbReference type="InterPro" id="IPR005467">
    <property type="entry name" value="His_kinase_dom"/>
</dbReference>
<evidence type="ECO:0000256" key="2">
    <source>
        <dbReference type="ARBA" id="ARBA00001966"/>
    </source>
</evidence>
<keyword evidence="7" id="KW-1003">Cell membrane</keyword>
<dbReference type="InterPro" id="IPR004358">
    <property type="entry name" value="Sig_transdc_His_kin-like_C"/>
</dbReference>
<evidence type="ECO:0000313" key="23">
    <source>
        <dbReference type="Proteomes" id="UP000184171"/>
    </source>
</evidence>
<keyword evidence="9" id="KW-0963">Cytoplasm</keyword>
<evidence type="ECO:0000256" key="19">
    <source>
        <dbReference type="ARBA" id="ARBA00024827"/>
    </source>
</evidence>
<evidence type="ECO:0000256" key="4">
    <source>
        <dbReference type="ARBA" id="ARBA00004651"/>
    </source>
</evidence>
<keyword evidence="10" id="KW-0808">Transferase</keyword>
<dbReference type="InterPro" id="IPR036890">
    <property type="entry name" value="HATPase_C_sf"/>
</dbReference>
<evidence type="ECO:0000256" key="8">
    <source>
        <dbReference type="ARBA" id="ARBA00022485"/>
    </source>
</evidence>
<keyword evidence="8" id="KW-0004">4Fe-4S</keyword>
<name>A0A1M6DTK4_MALRU</name>
<evidence type="ECO:0000256" key="3">
    <source>
        <dbReference type="ARBA" id="ARBA00004496"/>
    </source>
</evidence>
<keyword evidence="18" id="KW-0472">Membrane</keyword>
<organism evidence="22 23">
    <name type="scientific">Malonomonas rubra DSM 5091</name>
    <dbReference type="NCBI Taxonomy" id="1122189"/>
    <lineage>
        <taxon>Bacteria</taxon>
        <taxon>Pseudomonadati</taxon>
        <taxon>Thermodesulfobacteriota</taxon>
        <taxon>Desulfuromonadia</taxon>
        <taxon>Desulfuromonadales</taxon>
        <taxon>Geopsychrobacteraceae</taxon>
        <taxon>Malonomonas</taxon>
    </lineage>
</organism>
<evidence type="ECO:0000256" key="10">
    <source>
        <dbReference type="ARBA" id="ARBA00022679"/>
    </source>
</evidence>
<comment type="catalytic activity">
    <reaction evidence="1">
        <text>ATP + protein L-histidine = ADP + protein N-phospho-L-histidine.</text>
        <dbReference type="EC" id="2.7.13.3"/>
    </reaction>
</comment>
<dbReference type="PANTHER" id="PTHR24421">
    <property type="entry name" value="NITRATE/NITRITE SENSOR PROTEIN NARX-RELATED"/>
    <property type="match status" value="1"/>
</dbReference>
<evidence type="ECO:0000256" key="14">
    <source>
        <dbReference type="ARBA" id="ARBA00022989"/>
    </source>
</evidence>
<dbReference type="InterPro" id="IPR050482">
    <property type="entry name" value="Sensor_HK_TwoCompSys"/>
</dbReference>
<dbReference type="CDD" id="cd16917">
    <property type="entry name" value="HATPase_UhpB-NarQ-NarX-like"/>
    <property type="match status" value="1"/>
</dbReference>
<evidence type="ECO:0000256" key="1">
    <source>
        <dbReference type="ARBA" id="ARBA00000085"/>
    </source>
</evidence>
<dbReference type="EC" id="2.7.13.3" evidence="5"/>
<dbReference type="GO" id="GO:0046872">
    <property type="term" value="F:metal ion binding"/>
    <property type="evidence" value="ECO:0007669"/>
    <property type="project" value="UniProtKB-KW"/>
</dbReference>
<dbReference type="NCBIfam" id="TIGR00229">
    <property type="entry name" value="sensory_box"/>
    <property type="match status" value="1"/>
</dbReference>
<dbReference type="STRING" id="1122189.SAMN02745165_00802"/>
<dbReference type="PRINTS" id="PR00344">
    <property type="entry name" value="BCTRLSENSOR"/>
</dbReference>
<sequence>MGERINADLFETIVGNLSQGMYVIQDDEAVFLNRHFGEMFGYESVTDLFGHNMFNEVYPDKNSVDLFKKMHDEMLTNKSPLVSWAQPSARCDGTEFWLQAEARLIEINGRPAILGTFEDQTDCAFMAEAMAVSQQTLRRLLDAMEDRVYVVTDEFEVLYANRKMIETSNADPKVDPCHKVCRGLPEPCEACTIDEVFKTGKPIHKEFFNDSQQAWYSAIELPIRMPGNDKPAKLAVARDITEMKETEQRIRALSHRLITAQEDERAVLSRELHDDLGQRLNAAKISVETIAEDLKDIPPELRDQIDHLADILQGSIDSVRRLSAGLRPSFLERLGLVETLRDHCSKIGSLHNIEIDFKSAGIKELKLDKDTEINLYRIAQEALHNIVKHAGATQASVRLIASHPVLRLRIADNGKGFDTKPHVNNRNQNTNLGLLGIAERVDLLKGNFELKSQPGDGTRLLIEVPCEQL</sequence>
<keyword evidence="16" id="KW-0902">Two-component regulatory system</keyword>
<dbReference type="Gene3D" id="1.20.5.1930">
    <property type="match status" value="1"/>
</dbReference>
<dbReference type="InterPro" id="IPR035965">
    <property type="entry name" value="PAS-like_dom_sf"/>
</dbReference>
<keyword evidence="11" id="KW-0812">Transmembrane</keyword>
<dbReference type="SMART" id="SM00387">
    <property type="entry name" value="HATPase_c"/>
    <property type="match status" value="1"/>
</dbReference>
<dbReference type="PROSITE" id="PS50109">
    <property type="entry name" value="HIS_KIN"/>
    <property type="match status" value="1"/>
</dbReference>
<evidence type="ECO:0000256" key="16">
    <source>
        <dbReference type="ARBA" id="ARBA00023012"/>
    </source>
</evidence>
<proteinExistence type="predicted"/>
<keyword evidence="23" id="KW-1185">Reference proteome</keyword>
<dbReference type="InterPro" id="IPR011712">
    <property type="entry name" value="Sig_transdc_His_kin_sub3_dim/P"/>
</dbReference>
<dbReference type="GO" id="GO:0046983">
    <property type="term" value="F:protein dimerization activity"/>
    <property type="evidence" value="ECO:0007669"/>
    <property type="project" value="InterPro"/>
</dbReference>
<evidence type="ECO:0000256" key="15">
    <source>
        <dbReference type="ARBA" id="ARBA00023004"/>
    </source>
</evidence>
<evidence type="ECO:0000313" key="22">
    <source>
        <dbReference type="EMBL" id="SHI76576.1"/>
    </source>
</evidence>
<dbReference type="AlphaFoldDB" id="A0A1M6DTK4"/>
<dbReference type="SUPFAM" id="SSF55874">
    <property type="entry name" value="ATPase domain of HSP90 chaperone/DNA topoisomerase II/histidine kinase"/>
    <property type="match status" value="1"/>
</dbReference>
<evidence type="ECO:0000256" key="17">
    <source>
        <dbReference type="ARBA" id="ARBA00023014"/>
    </source>
</evidence>
<comment type="cofactor">
    <cofactor evidence="2">
        <name>[4Fe-4S] cluster</name>
        <dbReference type="ChEBI" id="CHEBI:49883"/>
    </cofactor>
</comment>
<evidence type="ECO:0000256" key="12">
    <source>
        <dbReference type="ARBA" id="ARBA00022723"/>
    </source>
</evidence>
<dbReference type="Gene3D" id="3.30.450.20">
    <property type="entry name" value="PAS domain"/>
    <property type="match status" value="2"/>
</dbReference>
<dbReference type="Proteomes" id="UP000184171">
    <property type="component" value="Unassembled WGS sequence"/>
</dbReference>
<evidence type="ECO:0000259" key="21">
    <source>
        <dbReference type="PROSITE" id="PS50109"/>
    </source>
</evidence>
<protein>
    <recommendedName>
        <fullName evidence="6">Oxygen sensor histidine kinase NreB</fullName>
        <ecNumber evidence="5">2.7.13.3</ecNumber>
    </recommendedName>
    <alternativeName>
        <fullName evidence="20">Nitrogen regulation protein B</fullName>
    </alternativeName>
</protein>
<dbReference type="GO" id="GO:0005886">
    <property type="term" value="C:plasma membrane"/>
    <property type="evidence" value="ECO:0007669"/>
    <property type="project" value="UniProtKB-SubCell"/>
</dbReference>
<comment type="function">
    <text evidence="19">Member of the two-component regulatory system NreB/NreC involved in the control of dissimilatory nitrate/nitrite reduction in response to oxygen. NreB functions as a direct oxygen sensor histidine kinase which is autophosphorylated, in the absence of oxygen, probably at the conserved histidine residue, and transfers its phosphate group probably to a conserved aspartate residue of NreC. NreB/NreC activates the expression of the nitrate (narGHJI) and nitrite (nir) reductase operons, as well as the putative nitrate transporter gene narT.</text>
</comment>
<keyword evidence="15" id="KW-0408">Iron</keyword>
<evidence type="ECO:0000256" key="13">
    <source>
        <dbReference type="ARBA" id="ARBA00022777"/>
    </source>
</evidence>
<evidence type="ECO:0000256" key="11">
    <source>
        <dbReference type="ARBA" id="ARBA00022692"/>
    </source>
</evidence>
<dbReference type="Pfam" id="PF07730">
    <property type="entry name" value="HisKA_3"/>
    <property type="match status" value="1"/>
</dbReference>
<dbReference type="PANTHER" id="PTHR24421:SF37">
    <property type="entry name" value="SENSOR HISTIDINE KINASE NARS"/>
    <property type="match status" value="1"/>
</dbReference>
<evidence type="ECO:0000256" key="5">
    <source>
        <dbReference type="ARBA" id="ARBA00012438"/>
    </source>
</evidence>
<keyword evidence="12" id="KW-0479">Metal-binding</keyword>
<dbReference type="Pfam" id="PF02518">
    <property type="entry name" value="HATPase_c"/>
    <property type="match status" value="1"/>
</dbReference>
<dbReference type="Pfam" id="PF13426">
    <property type="entry name" value="PAS_9"/>
    <property type="match status" value="1"/>
</dbReference>
<comment type="subcellular location">
    <subcellularLocation>
        <location evidence="4">Cell membrane</location>
        <topology evidence="4">Multi-pass membrane protein</topology>
    </subcellularLocation>
    <subcellularLocation>
        <location evidence="3">Cytoplasm</location>
    </subcellularLocation>
</comment>
<evidence type="ECO:0000256" key="20">
    <source>
        <dbReference type="ARBA" id="ARBA00030800"/>
    </source>
</evidence>
<dbReference type="RefSeq" id="WP_072905821.1">
    <property type="nucleotide sequence ID" value="NZ_FQZT01000002.1"/>
</dbReference>
<dbReference type="InterPro" id="IPR003594">
    <property type="entry name" value="HATPase_dom"/>
</dbReference>
<dbReference type="GO" id="GO:0051539">
    <property type="term" value="F:4 iron, 4 sulfur cluster binding"/>
    <property type="evidence" value="ECO:0007669"/>
    <property type="project" value="UniProtKB-KW"/>
</dbReference>
<evidence type="ECO:0000256" key="6">
    <source>
        <dbReference type="ARBA" id="ARBA00017322"/>
    </source>
</evidence>
<accession>A0A1M6DTK4</accession>
<keyword evidence="13" id="KW-0418">Kinase</keyword>
<evidence type="ECO:0000256" key="7">
    <source>
        <dbReference type="ARBA" id="ARBA00022475"/>
    </source>
</evidence>
<dbReference type="Gene3D" id="3.30.565.10">
    <property type="entry name" value="Histidine kinase-like ATPase, C-terminal domain"/>
    <property type="match status" value="1"/>
</dbReference>
<evidence type="ECO:0000256" key="9">
    <source>
        <dbReference type="ARBA" id="ARBA00022490"/>
    </source>
</evidence>
<dbReference type="GO" id="GO:0000155">
    <property type="term" value="F:phosphorelay sensor kinase activity"/>
    <property type="evidence" value="ECO:0007669"/>
    <property type="project" value="InterPro"/>
</dbReference>
<dbReference type="Pfam" id="PF13188">
    <property type="entry name" value="PAS_8"/>
    <property type="match status" value="1"/>
</dbReference>
<dbReference type="SUPFAM" id="SSF55785">
    <property type="entry name" value="PYP-like sensor domain (PAS domain)"/>
    <property type="match status" value="2"/>
</dbReference>
<gene>
    <name evidence="22" type="ORF">SAMN02745165_00802</name>
</gene>
<reference evidence="22 23" key="1">
    <citation type="submission" date="2016-11" db="EMBL/GenBank/DDBJ databases">
        <authorList>
            <person name="Jaros S."/>
            <person name="Januszkiewicz K."/>
            <person name="Wedrychowicz H."/>
        </authorList>
    </citation>
    <scope>NUCLEOTIDE SEQUENCE [LARGE SCALE GENOMIC DNA]</scope>
    <source>
        <strain evidence="22 23">DSM 5091</strain>
    </source>
</reference>
<keyword evidence="17" id="KW-0411">Iron-sulfur</keyword>
<dbReference type="InterPro" id="IPR000014">
    <property type="entry name" value="PAS"/>
</dbReference>
<keyword evidence="14" id="KW-1133">Transmembrane helix</keyword>